<accession>A0A4R8ED72</accession>
<dbReference type="SUPFAM" id="SSF50249">
    <property type="entry name" value="Nucleic acid-binding proteins"/>
    <property type="match status" value="1"/>
</dbReference>
<evidence type="ECO:0000256" key="11">
    <source>
        <dbReference type="PROSITE-ProRule" id="PRU01203"/>
    </source>
</evidence>
<evidence type="ECO:0000256" key="2">
    <source>
        <dbReference type="ARBA" id="ARBA00022741"/>
    </source>
</evidence>
<keyword evidence="1 9" id="KW-0806">Transcription termination</keyword>
<dbReference type="NCBIfam" id="NF006886">
    <property type="entry name" value="PRK09376.1"/>
    <property type="match status" value="1"/>
</dbReference>
<dbReference type="GO" id="GO:0003723">
    <property type="term" value="F:RNA binding"/>
    <property type="evidence" value="ECO:0007669"/>
    <property type="project" value="UniProtKB-UniRule"/>
</dbReference>
<gene>
    <name evidence="9" type="primary">rho</name>
    <name evidence="13" type="ORF">C8D74_1289</name>
</gene>
<dbReference type="InterPro" id="IPR041703">
    <property type="entry name" value="Rho_factor_ATP-bd"/>
</dbReference>
<dbReference type="GO" id="GO:0004386">
    <property type="term" value="F:helicase activity"/>
    <property type="evidence" value="ECO:0007669"/>
    <property type="project" value="UniProtKB-UniRule"/>
</dbReference>
<dbReference type="CDD" id="cd01128">
    <property type="entry name" value="rho_factor_C"/>
    <property type="match status" value="1"/>
</dbReference>
<feature type="region of interest" description="RNA-binding 1" evidence="9">
    <location>
        <begin position="130"/>
        <end position="132"/>
    </location>
</feature>
<keyword evidence="4 9" id="KW-0347">Helicase</keyword>
<dbReference type="Gene3D" id="3.40.50.300">
    <property type="entry name" value="P-loop containing nucleotide triphosphate hydrolases"/>
    <property type="match status" value="1"/>
</dbReference>
<keyword evidence="8 9" id="KW-0804">Transcription</keyword>
<dbReference type="PANTHER" id="PTHR46425">
    <property type="entry name" value="TRANSCRIPTION TERMINATION FACTOR RHO"/>
    <property type="match status" value="1"/>
</dbReference>
<keyword evidence="6 9" id="KW-0694">RNA-binding</keyword>
<dbReference type="Proteomes" id="UP000294817">
    <property type="component" value="Unassembled WGS sequence"/>
</dbReference>
<dbReference type="InterPro" id="IPR004665">
    <property type="entry name" value="Term_rho"/>
</dbReference>
<keyword evidence="2 9" id="KW-0547">Nucleotide-binding</keyword>
<evidence type="ECO:0000256" key="8">
    <source>
        <dbReference type="ARBA" id="ARBA00023163"/>
    </source>
</evidence>
<sequence>MDENTNNVVSKKQTRDNIQAIEINMAKLNEMTRKELYELARKLEISNYSKMTKNELKFAILRKQTESIGYFFYEGILEVLPDGYGFLRSVDNSLLPGTDDIYVSQSQIRKFNLFTGDIIAGQIRPPKEGERFFALLRIEAVNSLPPENARDRVSFENLTPEYPKTRMVLEHKNAPYSSRIIDLFSPIGFGQRGLIVAPPKGGKTTLLKDIANSIAKNYPDTRRYILLIDERPEEVTDIRDTVDANVIAAPFDMDPENQIRIAEMALDHFKRLVEFGHNVVVLVDSLTRVAREYNLYVPSSGKLLSGGLDPAAVIFPKKFFGAARKIREGGSLTILATALIETGSKMDEVIFEEFKGTGNMELVLSREIANERIFPAINLKLSGTRKEELLYDPDDMKNIIILRKFINDMSPKEALEFILSLLRKHKTNDEIREAIENQKAL</sequence>
<dbReference type="SMART" id="SM00959">
    <property type="entry name" value="Rho_N"/>
    <property type="match status" value="1"/>
</dbReference>
<dbReference type="HAMAP" id="MF_01884">
    <property type="entry name" value="Rho"/>
    <property type="match status" value="1"/>
</dbReference>
<comment type="caution">
    <text evidence="13">The sequence shown here is derived from an EMBL/GenBank/DDBJ whole genome shotgun (WGS) entry which is preliminary data.</text>
</comment>
<dbReference type="InterPro" id="IPR027417">
    <property type="entry name" value="P-loop_NTPase"/>
</dbReference>
<dbReference type="GO" id="GO:0005524">
    <property type="term" value="F:ATP binding"/>
    <property type="evidence" value="ECO:0007669"/>
    <property type="project" value="UniProtKB-UniRule"/>
</dbReference>
<proteinExistence type="inferred from homology"/>
<dbReference type="InterPro" id="IPR011129">
    <property type="entry name" value="CSD"/>
</dbReference>
<reference evidence="13 14" key="1">
    <citation type="submission" date="2019-03" db="EMBL/GenBank/DDBJ databases">
        <title>Genomic Encyclopedia of Type Strains, Phase IV (KMG-IV): sequencing the most valuable type-strain genomes for metagenomic binning, comparative biology and taxonomic classification.</title>
        <authorList>
            <person name="Goeker M."/>
        </authorList>
    </citation>
    <scope>NUCLEOTIDE SEQUENCE [LARGE SCALE GENOMIC DNA]</scope>
    <source>
        <strain evidence="13 14">DSM 13575</strain>
    </source>
</reference>
<dbReference type="InterPro" id="IPR036269">
    <property type="entry name" value="Rho_N_sf"/>
</dbReference>
<comment type="similarity">
    <text evidence="9 11">Belongs to the Rho family.</text>
</comment>
<dbReference type="InterPro" id="IPR011113">
    <property type="entry name" value="Rho_RNA-bd"/>
</dbReference>
<evidence type="ECO:0000256" key="3">
    <source>
        <dbReference type="ARBA" id="ARBA00022801"/>
    </source>
</evidence>
<dbReference type="Pfam" id="PF07497">
    <property type="entry name" value="Rho_RNA_bind"/>
    <property type="match status" value="1"/>
</dbReference>
<evidence type="ECO:0000256" key="10">
    <source>
        <dbReference type="NCBIfam" id="TIGR00767"/>
    </source>
</evidence>
<dbReference type="NCBIfam" id="TIGR00767">
    <property type="entry name" value="rho"/>
    <property type="match status" value="1"/>
</dbReference>
<dbReference type="InterPro" id="IPR011112">
    <property type="entry name" value="Rho-like_N"/>
</dbReference>
<dbReference type="SUPFAM" id="SSF52540">
    <property type="entry name" value="P-loop containing nucleoside triphosphate hydrolases"/>
    <property type="match status" value="1"/>
</dbReference>
<feature type="region of interest" description="RNA-binding 1" evidence="9">
    <location>
        <begin position="83"/>
        <end position="88"/>
    </location>
</feature>
<evidence type="ECO:0000313" key="13">
    <source>
        <dbReference type="EMBL" id="TDX09630.1"/>
    </source>
</evidence>
<evidence type="ECO:0000256" key="1">
    <source>
        <dbReference type="ARBA" id="ARBA00022472"/>
    </source>
</evidence>
<feature type="site" description="RNA-binding 2" evidence="9">
    <location>
        <position position="345"/>
    </location>
</feature>
<dbReference type="EC" id="3.6.4.-" evidence="9 10"/>
<dbReference type="InterPro" id="IPR000194">
    <property type="entry name" value="ATPase_F1/V1/A1_a/bsu_nucl-bd"/>
</dbReference>
<dbReference type="PANTHER" id="PTHR46425:SF1">
    <property type="entry name" value="TRANSCRIPTION TERMINATION FACTOR RHO"/>
    <property type="match status" value="1"/>
</dbReference>
<keyword evidence="3 9" id="KW-0378">Hydrolase</keyword>
<keyword evidence="7 9" id="KW-0805">Transcription regulation</keyword>
<dbReference type="PROSITE" id="PS51856">
    <property type="entry name" value="RHO_RNA_BD"/>
    <property type="match status" value="1"/>
</dbReference>
<dbReference type="SMART" id="SM00357">
    <property type="entry name" value="CSP"/>
    <property type="match status" value="1"/>
</dbReference>
<dbReference type="GO" id="GO:0008186">
    <property type="term" value="F:ATP-dependent activity, acting on RNA"/>
    <property type="evidence" value="ECO:0007669"/>
    <property type="project" value="UniProtKB-UniRule"/>
</dbReference>
<evidence type="ECO:0000259" key="12">
    <source>
        <dbReference type="PROSITE" id="PS51856"/>
    </source>
</evidence>
<dbReference type="RefSeq" id="WP_199177789.1">
    <property type="nucleotide sequence ID" value="NZ_SODZ01000028.1"/>
</dbReference>
<feature type="binding site" evidence="9">
    <location>
        <begin position="200"/>
        <end position="205"/>
    </location>
    <ligand>
        <name>ATP</name>
        <dbReference type="ChEBI" id="CHEBI:30616"/>
    </ligand>
</feature>
<protein>
    <recommendedName>
        <fullName evidence="9 10">Transcription termination factor Rho</fullName>
        <ecNumber evidence="9 10">3.6.4.-</ecNumber>
    </recommendedName>
    <alternativeName>
        <fullName evidence="9">ATP-dependent helicase Rho</fullName>
    </alternativeName>
</protein>
<feature type="binding site" evidence="9">
    <location>
        <begin position="188"/>
        <end position="193"/>
    </location>
    <ligand>
        <name>ATP</name>
        <dbReference type="ChEBI" id="CHEBI:30616"/>
    </ligand>
</feature>
<dbReference type="GO" id="GO:0016787">
    <property type="term" value="F:hydrolase activity"/>
    <property type="evidence" value="ECO:0007669"/>
    <property type="project" value="UniProtKB-KW"/>
</dbReference>
<evidence type="ECO:0000256" key="4">
    <source>
        <dbReference type="ARBA" id="ARBA00022806"/>
    </source>
</evidence>
<name>A0A4R8ED72_9BACT</name>
<keyword evidence="5 9" id="KW-0067">ATP-binding</keyword>
<dbReference type="SUPFAM" id="SSF68912">
    <property type="entry name" value="Rho N-terminal domain-like"/>
    <property type="match status" value="1"/>
</dbReference>
<evidence type="ECO:0000256" key="5">
    <source>
        <dbReference type="ARBA" id="ARBA00022840"/>
    </source>
</evidence>
<dbReference type="Pfam" id="PF00006">
    <property type="entry name" value="ATP-synt_ab"/>
    <property type="match status" value="1"/>
</dbReference>
<feature type="binding site" evidence="9">
    <location>
        <position position="231"/>
    </location>
    <ligand>
        <name>ATP</name>
        <dbReference type="ChEBI" id="CHEBI:30616"/>
    </ligand>
</feature>
<dbReference type="Gene3D" id="2.40.50.140">
    <property type="entry name" value="Nucleic acid-binding proteins"/>
    <property type="match status" value="1"/>
</dbReference>
<evidence type="ECO:0000256" key="6">
    <source>
        <dbReference type="ARBA" id="ARBA00022884"/>
    </source>
</evidence>
<feature type="region of interest" description="RNA-binding 2" evidence="9">
    <location>
        <begin position="303"/>
        <end position="307"/>
    </location>
</feature>
<keyword evidence="14" id="KW-1185">Reference proteome</keyword>
<evidence type="ECO:0000256" key="9">
    <source>
        <dbReference type="HAMAP-Rule" id="MF_01884"/>
    </source>
</evidence>
<dbReference type="AlphaFoldDB" id="A0A4R8ED72"/>
<dbReference type="EMBL" id="SODZ01000028">
    <property type="protein sequence ID" value="TDX09630.1"/>
    <property type="molecule type" value="Genomic_DNA"/>
</dbReference>
<feature type="region of interest" description="RNA-binding 1" evidence="9">
    <location>
        <begin position="100"/>
        <end position="102"/>
    </location>
</feature>
<dbReference type="Pfam" id="PF07498">
    <property type="entry name" value="Rho_N"/>
    <property type="match status" value="1"/>
</dbReference>
<comment type="subunit">
    <text evidence="9">Homohexamer. The homohexamer assembles into an open ring structure.</text>
</comment>
<organism evidence="13 14">
    <name type="scientific">Petrotoga sibirica</name>
    <dbReference type="NCBI Taxonomy" id="156202"/>
    <lineage>
        <taxon>Bacteria</taxon>
        <taxon>Thermotogati</taxon>
        <taxon>Thermotogota</taxon>
        <taxon>Thermotogae</taxon>
        <taxon>Petrotogales</taxon>
        <taxon>Petrotogaceae</taxon>
        <taxon>Petrotoga</taxon>
    </lineage>
</organism>
<comment type="function">
    <text evidence="9">Facilitates transcription termination by a mechanism that involves Rho binding to the nascent RNA, activation of Rho's RNA-dependent ATPase activity, and release of the mRNA from the DNA template.</text>
</comment>
<dbReference type="GO" id="GO:0006353">
    <property type="term" value="P:DNA-templated transcription termination"/>
    <property type="evidence" value="ECO:0007669"/>
    <property type="project" value="UniProtKB-UniRule"/>
</dbReference>
<feature type="domain" description="Rho RNA-BD" evidence="12">
    <location>
        <begin position="70"/>
        <end position="145"/>
    </location>
</feature>
<dbReference type="InterPro" id="IPR003593">
    <property type="entry name" value="AAA+_ATPase"/>
</dbReference>
<evidence type="ECO:0000313" key="14">
    <source>
        <dbReference type="Proteomes" id="UP000294817"/>
    </source>
</evidence>
<dbReference type="CDD" id="cd04459">
    <property type="entry name" value="Rho_CSD"/>
    <property type="match status" value="1"/>
</dbReference>
<dbReference type="InterPro" id="IPR012340">
    <property type="entry name" value="NA-bd_OB-fold"/>
</dbReference>
<evidence type="ECO:0000256" key="7">
    <source>
        <dbReference type="ARBA" id="ARBA00023015"/>
    </source>
</evidence>
<dbReference type="SMART" id="SM00382">
    <property type="entry name" value="AAA"/>
    <property type="match status" value="1"/>
</dbReference>